<comment type="caution">
    <text evidence="1">The sequence shown here is derived from an EMBL/GenBank/DDBJ whole genome shotgun (WGS) entry which is preliminary data.</text>
</comment>
<name>A0A399M3T7_9PSED</name>
<dbReference type="Proteomes" id="UP000265875">
    <property type="component" value="Unassembled WGS sequence"/>
</dbReference>
<dbReference type="InterPro" id="IPR009241">
    <property type="entry name" value="HigB-like"/>
</dbReference>
<proteinExistence type="predicted"/>
<evidence type="ECO:0000313" key="1">
    <source>
        <dbReference type="EMBL" id="RII76434.1"/>
    </source>
</evidence>
<dbReference type="EMBL" id="QWLL01000038">
    <property type="protein sequence ID" value="RII76434.1"/>
    <property type="molecule type" value="Genomic_DNA"/>
</dbReference>
<dbReference type="Pfam" id="PF05973">
    <property type="entry name" value="Gp49"/>
    <property type="match status" value="1"/>
</dbReference>
<accession>A0A399M3T7</accession>
<reference evidence="1 2" key="1">
    <citation type="submission" date="2018-08" db="EMBL/GenBank/DDBJ databases">
        <title>Draft genome sequence of the cyanotroph, Pseudomonas monteilii BCN3.</title>
        <authorList>
            <person name="Jones L.B."/>
            <person name="Kunz D.A."/>
        </authorList>
    </citation>
    <scope>NUCLEOTIDE SEQUENCE [LARGE SCALE GENOMIC DNA]</scope>
    <source>
        <strain evidence="1 2">BCN3</strain>
    </source>
</reference>
<gene>
    <name evidence="1" type="ORF">D0894_17070</name>
</gene>
<dbReference type="AlphaFoldDB" id="A0A399M3T7"/>
<sequence>MDRNNPTLNARFFCTEAGNEPVREWLASLQRTDKYLIGTEIKTIQIGWPLGMPLVRKLDKGLWEARINLTSRIARVLFTVNGNTMILLHGFIKKSQKTPAQDLAAARQRKAAIERHPQ</sequence>
<organism evidence="1 2">
    <name type="scientific">Pseudomonas monteilii</name>
    <dbReference type="NCBI Taxonomy" id="76759"/>
    <lineage>
        <taxon>Bacteria</taxon>
        <taxon>Pseudomonadati</taxon>
        <taxon>Pseudomonadota</taxon>
        <taxon>Gammaproteobacteria</taxon>
        <taxon>Pseudomonadales</taxon>
        <taxon>Pseudomonadaceae</taxon>
        <taxon>Pseudomonas</taxon>
    </lineage>
</organism>
<dbReference type="RefSeq" id="WP_119370682.1">
    <property type="nucleotide sequence ID" value="NZ_QWLL01000038.1"/>
</dbReference>
<evidence type="ECO:0000313" key="2">
    <source>
        <dbReference type="Proteomes" id="UP000265875"/>
    </source>
</evidence>
<protein>
    <submittedName>
        <fullName evidence="1">Type II toxin-antitoxin system RelE/ParE family toxin</fullName>
    </submittedName>
</protein>